<name>A0ABS2GVS8_9BURK</name>
<feature type="transmembrane region" description="Helical" evidence="9">
    <location>
        <begin position="41"/>
        <end position="64"/>
    </location>
</feature>
<keyword evidence="4" id="KW-1003">Cell membrane</keyword>
<keyword evidence="8 9" id="KW-0472">Membrane</keyword>
<dbReference type="PANTHER" id="PTHR30413">
    <property type="entry name" value="INNER MEMBRANE TRANSPORT PERMEASE"/>
    <property type="match status" value="1"/>
</dbReference>
<keyword evidence="6 9" id="KW-1133">Transmembrane helix</keyword>
<keyword evidence="12" id="KW-1185">Reference proteome</keyword>
<keyword evidence="7" id="KW-0762">Sugar transport</keyword>
<evidence type="ECO:0000313" key="11">
    <source>
        <dbReference type="EMBL" id="MBM6928968.1"/>
    </source>
</evidence>
<evidence type="ECO:0000256" key="1">
    <source>
        <dbReference type="ARBA" id="ARBA00004651"/>
    </source>
</evidence>
<evidence type="ECO:0000256" key="8">
    <source>
        <dbReference type="ARBA" id="ARBA00023136"/>
    </source>
</evidence>
<evidence type="ECO:0000256" key="4">
    <source>
        <dbReference type="ARBA" id="ARBA00022475"/>
    </source>
</evidence>
<feature type="transmembrane region" description="Helical" evidence="9">
    <location>
        <begin position="117"/>
        <end position="138"/>
    </location>
</feature>
<comment type="caution">
    <text evidence="11">The sequence shown here is derived from an EMBL/GenBank/DDBJ whole genome shotgun (WGS) entry which is preliminary data.</text>
</comment>
<keyword evidence="7" id="KW-0625">Polysaccharide transport</keyword>
<reference evidence="11 12" key="1">
    <citation type="journal article" date="2021" name="Sci. Rep.">
        <title>The distribution of antibiotic resistance genes in chicken gut microbiota commensals.</title>
        <authorList>
            <person name="Juricova H."/>
            <person name="Matiasovicova J."/>
            <person name="Kubasova T."/>
            <person name="Cejkova D."/>
            <person name="Rychlik I."/>
        </authorList>
    </citation>
    <scope>NUCLEOTIDE SEQUENCE [LARGE SCALE GENOMIC DNA]</scope>
    <source>
        <strain evidence="11 12">An562</strain>
    </source>
</reference>
<protein>
    <submittedName>
        <fullName evidence="11">ABC transporter permease</fullName>
    </submittedName>
</protein>
<evidence type="ECO:0000256" key="7">
    <source>
        <dbReference type="ARBA" id="ARBA00023047"/>
    </source>
</evidence>
<dbReference type="PANTHER" id="PTHR30413:SF10">
    <property type="entry name" value="CAPSULE POLYSACCHARIDE EXPORT INNER-MEMBRANE PROTEIN CTRC"/>
    <property type="match status" value="1"/>
</dbReference>
<proteinExistence type="inferred from homology"/>
<feature type="domain" description="ABC-2 type transporter transmembrane" evidence="10">
    <location>
        <begin position="24"/>
        <end position="225"/>
    </location>
</feature>
<evidence type="ECO:0000256" key="6">
    <source>
        <dbReference type="ARBA" id="ARBA00022989"/>
    </source>
</evidence>
<evidence type="ECO:0000259" key="10">
    <source>
        <dbReference type="Pfam" id="PF01061"/>
    </source>
</evidence>
<evidence type="ECO:0000313" key="12">
    <source>
        <dbReference type="Proteomes" id="UP000777002"/>
    </source>
</evidence>
<dbReference type="EMBL" id="JACJKX010000012">
    <property type="protein sequence ID" value="MBM6928968.1"/>
    <property type="molecule type" value="Genomic_DNA"/>
</dbReference>
<evidence type="ECO:0000256" key="3">
    <source>
        <dbReference type="ARBA" id="ARBA00022448"/>
    </source>
</evidence>
<dbReference type="RefSeq" id="WP_205050558.1">
    <property type="nucleotide sequence ID" value="NZ_JACJKX010000012.1"/>
</dbReference>
<sequence>MLREIINAITDFSKSSRRLNIAFMLGWQDIRQRYRRSKLGPFWLTISMGVVITVMGIVFGQVLSVPMHDYLPFLAVGLIVWTCFCTSVMEGSSAFIDAQGMIRQLNLPLTLYPIRVVWRNIIICAHNMAILPFVFLIVNKDLTWNLLWVIPGCFVFVWNILWISLISGTVCTRFRDMPQIVNSVLQVFFYVTPIIWMPNALSPRSASMIVDPNPVYHLIQLLRAPLLGEAPVLLNWQIGIGMAILGTILSLILFGKYKKRIAYWL</sequence>
<keyword evidence="3" id="KW-0813">Transport</keyword>
<organism evidence="11 12">
    <name type="scientific">Parasutterella secunda</name>
    <dbReference type="NCBI Taxonomy" id="626947"/>
    <lineage>
        <taxon>Bacteria</taxon>
        <taxon>Pseudomonadati</taxon>
        <taxon>Pseudomonadota</taxon>
        <taxon>Betaproteobacteria</taxon>
        <taxon>Burkholderiales</taxon>
        <taxon>Sutterellaceae</taxon>
        <taxon>Parasutterella</taxon>
    </lineage>
</organism>
<evidence type="ECO:0000256" key="2">
    <source>
        <dbReference type="ARBA" id="ARBA00007783"/>
    </source>
</evidence>
<comment type="subcellular location">
    <subcellularLocation>
        <location evidence="1">Cell membrane</location>
        <topology evidence="1">Multi-pass membrane protein</topology>
    </subcellularLocation>
</comment>
<dbReference type="Pfam" id="PF01061">
    <property type="entry name" value="ABC2_membrane"/>
    <property type="match status" value="1"/>
</dbReference>
<keyword evidence="5 9" id="KW-0812">Transmembrane</keyword>
<dbReference type="InterPro" id="IPR013525">
    <property type="entry name" value="ABC2_TM"/>
</dbReference>
<feature type="transmembrane region" description="Helical" evidence="9">
    <location>
        <begin position="144"/>
        <end position="168"/>
    </location>
</feature>
<comment type="similarity">
    <text evidence="2">Belongs to the ABC-2 integral membrane protein family.</text>
</comment>
<gene>
    <name evidence="11" type="ORF">H5985_06780</name>
</gene>
<feature type="transmembrane region" description="Helical" evidence="9">
    <location>
        <begin position="70"/>
        <end position="96"/>
    </location>
</feature>
<evidence type="ECO:0000256" key="9">
    <source>
        <dbReference type="SAM" id="Phobius"/>
    </source>
</evidence>
<feature type="transmembrane region" description="Helical" evidence="9">
    <location>
        <begin position="234"/>
        <end position="254"/>
    </location>
</feature>
<feature type="transmembrane region" description="Helical" evidence="9">
    <location>
        <begin position="180"/>
        <end position="198"/>
    </location>
</feature>
<dbReference type="Proteomes" id="UP000777002">
    <property type="component" value="Unassembled WGS sequence"/>
</dbReference>
<accession>A0ABS2GVS8</accession>
<evidence type="ECO:0000256" key="5">
    <source>
        <dbReference type="ARBA" id="ARBA00022692"/>
    </source>
</evidence>